<evidence type="ECO:0000313" key="1">
    <source>
        <dbReference type="EMBL" id="KFX73899.1"/>
    </source>
</evidence>
<sequence length="71" mass="7845">MKSAADIGVQTNRLSRAAEENPTRQARINSIGGTMYRNLSRLNYARNGNVYQQYSRAARQGRSRGLGLSNG</sequence>
<reference evidence="1" key="1">
    <citation type="book" date="2014" name="THE 24TH EUROPEAN CONGRESS OF CLINICAL MICROBIOLOGY AND INFECTIOUS DISEASES" publisher="ECCMID 2014" city="Barcelona, Spain">
        <title>Identification of resistance genes in three multidrug-resistant Bacteroides fragilis isolates by whole genome sequencing.</title>
        <editorList>
            <person name="Unknown"/>
            <person name="A."/>
        </editorList>
        <authorList>
            <person name="Sydenham T.V."/>
            <person name="Hasman H."/>
            <person name="Wang M."/>
            <person name="Soki J."/>
            <person name="Nagy E."/>
            <person name="Justesen U.S."/>
        </authorList>
    </citation>
    <scope>NUCLEOTIDE SEQUENCE</scope>
    <source>
        <strain evidence="1">DCMOUH0018B</strain>
    </source>
</reference>
<comment type="caution">
    <text evidence="1">The sequence shown here is derived from an EMBL/GenBank/DDBJ whole genome shotgun (WGS) entry which is preliminary data.</text>
</comment>
<dbReference type="EMBL" id="JMZZ02000156">
    <property type="protein sequence ID" value="KFX73899.1"/>
    <property type="molecule type" value="Genomic_DNA"/>
</dbReference>
<name>A0A0I9UN98_BACFG</name>
<dbReference type="PATRIC" id="fig|817.53.peg.3271"/>
<gene>
    <name evidence="1" type="ORF">EE52_0215845</name>
</gene>
<accession>A0A0I9UN98</accession>
<protein>
    <submittedName>
        <fullName evidence="1">Uncharacterized protein</fullName>
    </submittedName>
</protein>
<dbReference type="RefSeq" id="WP_044301089.1">
    <property type="nucleotide sequence ID" value="NZ_JAGJGY010000001.1"/>
</dbReference>
<organism evidence="1">
    <name type="scientific">Bacteroides fragilis</name>
    <dbReference type="NCBI Taxonomy" id="817"/>
    <lineage>
        <taxon>Bacteria</taxon>
        <taxon>Pseudomonadati</taxon>
        <taxon>Bacteroidota</taxon>
        <taxon>Bacteroidia</taxon>
        <taxon>Bacteroidales</taxon>
        <taxon>Bacteroidaceae</taxon>
        <taxon>Bacteroides</taxon>
    </lineage>
</organism>
<dbReference type="AlphaFoldDB" id="A0A0I9UN98"/>
<proteinExistence type="predicted"/>
<reference evidence="1" key="2">
    <citation type="submission" date="2014-07" db="EMBL/GenBank/DDBJ databases">
        <title>Genetics and epidemiology of antimicrobial resistance in B. fragilis group.</title>
        <authorList>
            <person name="Sydenham T.V."/>
            <person name="Hasman H."/>
            <person name="Kemp M."/>
            <person name="Justesen U.S."/>
        </authorList>
    </citation>
    <scope>NUCLEOTIDE SEQUENCE [LARGE SCALE GENOMIC DNA]</scope>
    <source>
        <strain evidence="1">DCMOUH0018B</strain>
    </source>
</reference>